<protein>
    <recommendedName>
        <fullName evidence="1">Dynein axonemal heavy chain 2/5/8 coiled-coil domain-containing protein</fullName>
    </recommendedName>
</protein>
<evidence type="ECO:0000313" key="2">
    <source>
        <dbReference type="EMBL" id="KAF4722907.1"/>
    </source>
</evidence>
<dbReference type="PANTHER" id="PTHR45703:SF32">
    <property type="entry name" value="DYNEINS HEAVY CHAIN"/>
    <property type="match status" value="1"/>
</dbReference>
<gene>
    <name evidence="2" type="ORF">FOZ62_008129</name>
</gene>
<comment type="caution">
    <text evidence="2">The sequence shown here is derived from an EMBL/GenBank/DDBJ whole genome shotgun (WGS) entry which is preliminary data.</text>
</comment>
<sequence>SIISQDKDAFIRRYAKTERPLHVIGEDIQKYKRLQMDIQQQEFKVVVDFIDADFTHLMNELIKHCQQWHAKLTELLHQNAKEQLDSLLGYFTNNTRVLLSTPRNFEQLRDRIGLLDTCSNDVGAMDERIQPVEDMYQKLADFDVSTSDVEAARKASMRPRLESFKESLVEAEEILSKSKKVMKVQLENELQSFATSVKGLHEDFNTR</sequence>
<dbReference type="Proteomes" id="UP000574390">
    <property type="component" value="Unassembled WGS sequence"/>
</dbReference>
<dbReference type="InterPro" id="IPR056759">
    <property type="entry name" value="DYH2-5-8_CC"/>
</dbReference>
<dbReference type="GO" id="GO:0007018">
    <property type="term" value="P:microtubule-based movement"/>
    <property type="evidence" value="ECO:0007669"/>
    <property type="project" value="InterPro"/>
</dbReference>
<feature type="domain" description="Dynein axonemal heavy chain 2/5/8 coiled-coil" evidence="1">
    <location>
        <begin position="70"/>
        <end position="187"/>
    </location>
</feature>
<evidence type="ECO:0000313" key="3">
    <source>
        <dbReference type="Proteomes" id="UP000574390"/>
    </source>
</evidence>
<proteinExistence type="predicted"/>
<name>A0A7J6RQM8_PEROL</name>
<feature type="non-terminal residue" evidence="2">
    <location>
        <position position="1"/>
    </location>
</feature>
<reference evidence="2 3" key="1">
    <citation type="submission" date="2020-04" db="EMBL/GenBank/DDBJ databases">
        <title>Perkinsus olseni comparative genomics.</title>
        <authorList>
            <person name="Bogema D.R."/>
        </authorList>
    </citation>
    <scope>NUCLEOTIDE SEQUENCE [LARGE SCALE GENOMIC DNA]</scope>
    <source>
        <strain evidence="2">ATCC PRA-205</strain>
    </source>
</reference>
<dbReference type="PANTHER" id="PTHR45703">
    <property type="entry name" value="DYNEIN HEAVY CHAIN"/>
    <property type="match status" value="1"/>
</dbReference>
<dbReference type="GO" id="GO:0045505">
    <property type="term" value="F:dynein intermediate chain binding"/>
    <property type="evidence" value="ECO:0007669"/>
    <property type="project" value="InterPro"/>
</dbReference>
<dbReference type="InterPro" id="IPR026983">
    <property type="entry name" value="DHC"/>
</dbReference>
<organism evidence="2 3">
    <name type="scientific">Perkinsus olseni</name>
    <name type="common">Perkinsus atlanticus</name>
    <dbReference type="NCBI Taxonomy" id="32597"/>
    <lineage>
        <taxon>Eukaryota</taxon>
        <taxon>Sar</taxon>
        <taxon>Alveolata</taxon>
        <taxon>Perkinsozoa</taxon>
        <taxon>Perkinsea</taxon>
        <taxon>Perkinsida</taxon>
        <taxon>Perkinsidae</taxon>
        <taxon>Perkinsus</taxon>
    </lineage>
</organism>
<feature type="non-terminal residue" evidence="2">
    <location>
        <position position="207"/>
    </location>
</feature>
<evidence type="ECO:0000259" key="1">
    <source>
        <dbReference type="Pfam" id="PF25007"/>
    </source>
</evidence>
<dbReference type="AlphaFoldDB" id="A0A7J6RQM8"/>
<dbReference type="EMBL" id="JABANM010020389">
    <property type="protein sequence ID" value="KAF4722907.1"/>
    <property type="molecule type" value="Genomic_DNA"/>
</dbReference>
<dbReference type="Pfam" id="PF25007">
    <property type="entry name" value="DYH2-5-8_CC"/>
    <property type="match status" value="1"/>
</dbReference>
<accession>A0A7J6RQM8</accession>
<dbReference type="GO" id="GO:0051959">
    <property type="term" value="F:dynein light intermediate chain binding"/>
    <property type="evidence" value="ECO:0007669"/>
    <property type="project" value="InterPro"/>
</dbReference>
<dbReference type="GO" id="GO:0030286">
    <property type="term" value="C:dynein complex"/>
    <property type="evidence" value="ECO:0007669"/>
    <property type="project" value="InterPro"/>
</dbReference>